<dbReference type="AlphaFoldDB" id="A0A2T7BGH4"/>
<dbReference type="EMBL" id="QCYK01000002">
    <property type="protein sequence ID" value="PUZ25392.1"/>
    <property type="molecule type" value="Genomic_DNA"/>
</dbReference>
<protein>
    <recommendedName>
        <fullName evidence="3">Type VI secretion system baseplate subunit TssK</fullName>
    </recommendedName>
</protein>
<dbReference type="Proteomes" id="UP000244450">
    <property type="component" value="Unassembled WGS sequence"/>
</dbReference>
<evidence type="ECO:0000313" key="2">
    <source>
        <dbReference type="Proteomes" id="UP000244450"/>
    </source>
</evidence>
<reference evidence="1 2" key="1">
    <citation type="submission" date="2018-04" db="EMBL/GenBank/DDBJ databases">
        <title>Chitinophaga fuyangensis sp. nov., isolated from soil in a chemical factory.</title>
        <authorList>
            <person name="Chen K."/>
        </authorList>
    </citation>
    <scope>NUCLEOTIDE SEQUENCE [LARGE SCALE GENOMIC DNA]</scope>
    <source>
        <strain evidence="1 2">LY-1</strain>
    </source>
</reference>
<accession>A0A2T7BGH4</accession>
<evidence type="ECO:0008006" key="3">
    <source>
        <dbReference type="Google" id="ProtNLM"/>
    </source>
</evidence>
<proteinExistence type="predicted"/>
<evidence type="ECO:0000313" key="1">
    <source>
        <dbReference type="EMBL" id="PUZ25392.1"/>
    </source>
</evidence>
<keyword evidence="2" id="KW-1185">Reference proteome</keyword>
<sequence length="385" mass="44228">MLFPVRHPAVNWVDGMKISKQQFIDTEDHFADTLRDATSLFLRSYDFGLLPPFRGQRQSCDFEITERVTNQVEVRLRQCNAVTAGGLRIHLLPQEYADQLVQHYSFADADPQDEGQVTRYSIVLSVNPYERVPTGVPDPGETPPRHPFAAHAYALNILPGEQVEAGEMGLNHLVIGQLLRQHGRVSVNENYIPPCAAIISHPALIRYYERLSTLLNEIQICSFKIIDKVTARDSRTPLAGNIKLLAERMLDYIAQVFFTYRNVAHQQPPVQVVSYFSNLAHIFYTVMNYPGAREKEEMLKYFYEWKDVTPGNFEDLLARTVDLVYDHYNIHQSMAQVLDFMQVLSALWNKLSSLEFIGQRRENIVVAEQKTIEQVQAKRSWTLLD</sequence>
<comment type="caution">
    <text evidence="1">The sequence shown here is derived from an EMBL/GenBank/DDBJ whole genome shotgun (WGS) entry which is preliminary data.</text>
</comment>
<dbReference type="OrthoDB" id="1090702at2"/>
<dbReference type="RefSeq" id="WP_108687230.1">
    <property type="nucleotide sequence ID" value="NZ_QCYK01000002.1"/>
</dbReference>
<name>A0A2T7BGH4_9BACT</name>
<organism evidence="1 2">
    <name type="scientific">Chitinophaga parva</name>
    <dbReference type="NCBI Taxonomy" id="2169414"/>
    <lineage>
        <taxon>Bacteria</taxon>
        <taxon>Pseudomonadati</taxon>
        <taxon>Bacteroidota</taxon>
        <taxon>Chitinophagia</taxon>
        <taxon>Chitinophagales</taxon>
        <taxon>Chitinophagaceae</taxon>
        <taxon>Chitinophaga</taxon>
    </lineage>
</organism>
<gene>
    <name evidence="1" type="ORF">DCC81_13940</name>
</gene>